<gene>
    <name evidence="1" type="ORF">SDC9_140784</name>
</gene>
<sequence length="203" mass="23261">MIQILGNQHMGEQSGGRDTLVDHMRRHRCLHQGFAFATGPLATDMAFDRKGARCVVQLLGDIFTNALHLAAAGAGGRFRLVVNLGARQFRRQRFALRLSLGLRFRKLRQLFGHRRHVRGDGFFKQLSLFNRQALCLDAEVVAFVVRHFMRQLVDLGLTPIEFLIISRNDRGLAEYQFAQFIRSQFIEIGRQCHDRHDAAHQPD</sequence>
<accession>A0A645DVV3</accession>
<reference evidence="1" key="1">
    <citation type="submission" date="2019-08" db="EMBL/GenBank/DDBJ databases">
        <authorList>
            <person name="Kucharzyk K."/>
            <person name="Murdoch R.W."/>
            <person name="Higgins S."/>
            <person name="Loffler F."/>
        </authorList>
    </citation>
    <scope>NUCLEOTIDE SEQUENCE</scope>
</reference>
<comment type="caution">
    <text evidence="1">The sequence shown here is derived from an EMBL/GenBank/DDBJ whole genome shotgun (WGS) entry which is preliminary data.</text>
</comment>
<protein>
    <submittedName>
        <fullName evidence="1">Uncharacterized protein</fullName>
    </submittedName>
</protein>
<dbReference type="AlphaFoldDB" id="A0A645DVV3"/>
<dbReference type="EMBL" id="VSSQ01040410">
    <property type="protein sequence ID" value="MPM93644.1"/>
    <property type="molecule type" value="Genomic_DNA"/>
</dbReference>
<organism evidence="1">
    <name type="scientific">bioreactor metagenome</name>
    <dbReference type="NCBI Taxonomy" id="1076179"/>
    <lineage>
        <taxon>unclassified sequences</taxon>
        <taxon>metagenomes</taxon>
        <taxon>ecological metagenomes</taxon>
    </lineage>
</organism>
<proteinExistence type="predicted"/>
<evidence type="ECO:0000313" key="1">
    <source>
        <dbReference type="EMBL" id="MPM93644.1"/>
    </source>
</evidence>
<name>A0A645DVV3_9ZZZZ</name>